<reference evidence="1" key="1">
    <citation type="submission" date="2021-06" db="EMBL/GenBank/DDBJ databases">
        <authorList>
            <person name="Kallberg Y."/>
            <person name="Tangrot J."/>
            <person name="Rosling A."/>
        </authorList>
    </citation>
    <scope>NUCLEOTIDE SEQUENCE</scope>
    <source>
        <strain evidence="1">AU212A</strain>
    </source>
</reference>
<evidence type="ECO:0000313" key="2">
    <source>
        <dbReference type="Proteomes" id="UP000789860"/>
    </source>
</evidence>
<comment type="caution">
    <text evidence="1">The sequence shown here is derived from an EMBL/GenBank/DDBJ whole genome shotgun (WGS) entry which is preliminary data.</text>
</comment>
<sequence length="166" mass="19357">MSDPAWNEFIKHPSKTSKGHPGAECRYCEHKLSGQAQRLRAHLKSCQKYQNFLAQKNQNEFTILNSITQEKQNYPIDSYLLQPLSSTEKKTIDKKIARAFYANSIPHILIENKFFIQALKSLHPTYDPPSYWMISNNLLKEEYDTVQEQIQKIYLNEKFISISTDG</sequence>
<proteinExistence type="predicted"/>
<organism evidence="1 2">
    <name type="scientific">Scutellospora calospora</name>
    <dbReference type="NCBI Taxonomy" id="85575"/>
    <lineage>
        <taxon>Eukaryota</taxon>
        <taxon>Fungi</taxon>
        <taxon>Fungi incertae sedis</taxon>
        <taxon>Mucoromycota</taxon>
        <taxon>Glomeromycotina</taxon>
        <taxon>Glomeromycetes</taxon>
        <taxon>Diversisporales</taxon>
        <taxon>Gigasporaceae</taxon>
        <taxon>Scutellospora</taxon>
    </lineage>
</organism>
<accession>A0ACA9LKG2</accession>
<gene>
    <name evidence="1" type="ORF">SCALOS_LOCUS4653</name>
</gene>
<keyword evidence="2" id="KW-1185">Reference proteome</keyword>
<protein>
    <submittedName>
        <fullName evidence="1">3598_t:CDS:1</fullName>
    </submittedName>
</protein>
<name>A0ACA9LKG2_9GLOM</name>
<dbReference type="Proteomes" id="UP000789860">
    <property type="component" value="Unassembled WGS sequence"/>
</dbReference>
<evidence type="ECO:0000313" key="1">
    <source>
        <dbReference type="EMBL" id="CAG8536185.1"/>
    </source>
</evidence>
<dbReference type="EMBL" id="CAJVPM010006546">
    <property type="protein sequence ID" value="CAG8536185.1"/>
    <property type="molecule type" value="Genomic_DNA"/>
</dbReference>